<feature type="compositionally biased region" description="Acidic residues" evidence="1">
    <location>
        <begin position="132"/>
        <end position="141"/>
    </location>
</feature>
<sequence length="791" mass="87645">MPVPVPQYPQPPAHPIIKQNLYTGDLNTSQSPAFPNLTQSLPLPPAGPPPSFGTREEWISSLPLWRRKKPRRIWEEEDSRLPPNPDMQDFSSGLICAGNAQIIKGDRAQACIPPLLTLFQSEQPSPPQPSQEFEEDIDDDIGSSNLDYDIESQWSGGTSRSEDVTEMDIEAPSDHHPLPTVEGGAAHHHDQFPQFQQRHPLFDDSYSPTPEGGASPEPTAEEDSASSPLGPITPFGVFVDRAVAASQFSGGPEVVFPTLPPAATFGPHSPYGIRYGAQLPASTHQYEAASQRPETAMPPAQDVIPMPSATHSYKKVADPLADWVATYIWKVCTTGMSLHTQYTGGSFHQYPPLPPAYLANSIRSLLLSTLLQPSAVLLAVWYIVRLPVRFGRVSLRPDAMKEVRFRLELFGLGEWQDSGSAQAAEAHAPFRLVLLGCMLANKWLDDHTFSNKTWHTISGVPIQSLNRLESLALDIFSYDLSIAPEEWSKWLDHVLTHHKSLASVPNPQPISRPSSNPHFVVRKTLEDLVETAIASSASHSCGDPSCSKSHPQPVFLGLEERRRERLDPTSVEPGPEALEIDLDEDGPLREEYMPKRRVSRHDCFRDENGVILGAHFRLVNGIEWERAPHMQKGLPPPAKWSPAADEPLRRDGIREPTHYMAVQPPSVPPLLVMPLYPSNGHSMAYAQGWGPGAPAFHLPPPPVFGQPYDHNHVRPISVIDGRRHPLQDGGHCWSQSTRIEYSCSSTTTKPPYQIPELCWTGAEQYDYDVAYGQGLVHKPVFPQYGPHWVGH</sequence>
<feature type="compositionally biased region" description="Polar residues" evidence="1">
    <location>
        <begin position="142"/>
        <end position="159"/>
    </location>
</feature>
<feature type="compositionally biased region" description="Polar residues" evidence="1">
    <location>
        <begin position="24"/>
        <end position="40"/>
    </location>
</feature>
<feature type="region of interest" description="Disordered" evidence="1">
    <location>
        <begin position="120"/>
        <end position="164"/>
    </location>
</feature>
<name>A0AAD4Q941_9AGAM</name>
<dbReference type="CDD" id="cd20557">
    <property type="entry name" value="CYCLIN_ScPCL1-like"/>
    <property type="match status" value="1"/>
</dbReference>
<keyword evidence="3" id="KW-1185">Reference proteome</keyword>
<dbReference type="GO" id="GO:0019901">
    <property type="term" value="F:protein kinase binding"/>
    <property type="evidence" value="ECO:0007669"/>
    <property type="project" value="InterPro"/>
</dbReference>
<gene>
    <name evidence="2" type="ORF">EDB92DRAFT_120974</name>
</gene>
<dbReference type="AlphaFoldDB" id="A0AAD4Q941"/>
<dbReference type="Proteomes" id="UP001201163">
    <property type="component" value="Unassembled WGS sequence"/>
</dbReference>
<dbReference type="PANTHER" id="PTHR15615:SF27">
    <property type="entry name" value="PHO85 CYCLIN CLG1"/>
    <property type="match status" value="1"/>
</dbReference>
<feature type="region of interest" description="Disordered" evidence="1">
    <location>
        <begin position="199"/>
        <end position="231"/>
    </location>
</feature>
<dbReference type="EMBL" id="JAKELL010000100">
    <property type="protein sequence ID" value="KAH8982391.1"/>
    <property type="molecule type" value="Genomic_DNA"/>
</dbReference>
<feature type="region of interest" description="Disordered" evidence="1">
    <location>
        <begin position="24"/>
        <end position="52"/>
    </location>
</feature>
<evidence type="ECO:0000313" key="2">
    <source>
        <dbReference type="EMBL" id="KAH8982391.1"/>
    </source>
</evidence>
<dbReference type="Pfam" id="PF08613">
    <property type="entry name" value="Cyclin"/>
    <property type="match status" value="1"/>
</dbReference>
<proteinExistence type="predicted"/>
<organism evidence="2 3">
    <name type="scientific">Lactarius akahatsu</name>
    <dbReference type="NCBI Taxonomy" id="416441"/>
    <lineage>
        <taxon>Eukaryota</taxon>
        <taxon>Fungi</taxon>
        <taxon>Dikarya</taxon>
        <taxon>Basidiomycota</taxon>
        <taxon>Agaricomycotina</taxon>
        <taxon>Agaricomycetes</taxon>
        <taxon>Russulales</taxon>
        <taxon>Russulaceae</taxon>
        <taxon>Lactarius</taxon>
    </lineage>
</organism>
<dbReference type="PANTHER" id="PTHR15615">
    <property type="match status" value="1"/>
</dbReference>
<evidence type="ECO:0000256" key="1">
    <source>
        <dbReference type="SAM" id="MobiDB-lite"/>
    </source>
</evidence>
<dbReference type="GO" id="GO:0000307">
    <property type="term" value="C:cyclin-dependent protein kinase holoenzyme complex"/>
    <property type="evidence" value="ECO:0007669"/>
    <property type="project" value="TreeGrafter"/>
</dbReference>
<dbReference type="Gene3D" id="1.10.472.10">
    <property type="entry name" value="Cyclin-like"/>
    <property type="match status" value="1"/>
</dbReference>
<dbReference type="GO" id="GO:0005634">
    <property type="term" value="C:nucleus"/>
    <property type="evidence" value="ECO:0007669"/>
    <property type="project" value="TreeGrafter"/>
</dbReference>
<evidence type="ECO:0008006" key="4">
    <source>
        <dbReference type="Google" id="ProtNLM"/>
    </source>
</evidence>
<evidence type="ECO:0000313" key="3">
    <source>
        <dbReference type="Proteomes" id="UP001201163"/>
    </source>
</evidence>
<comment type="caution">
    <text evidence="2">The sequence shown here is derived from an EMBL/GenBank/DDBJ whole genome shotgun (WGS) entry which is preliminary data.</text>
</comment>
<dbReference type="GO" id="GO:0016538">
    <property type="term" value="F:cyclin-dependent protein serine/threonine kinase regulator activity"/>
    <property type="evidence" value="ECO:0007669"/>
    <property type="project" value="TreeGrafter"/>
</dbReference>
<protein>
    <recommendedName>
        <fullName evidence="4">Cyclin N-terminal domain-containing protein</fullName>
    </recommendedName>
</protein>
<dbReference type="InterPro" id="IPR013922">
    <property type="entry name" value="Cyclin_PHO80-like"/>
</dbReference>
<accession>A0AAD4Q941</accession>
<reference evidence="2" key="1">
    <citation type="submission" date="2022-01" db="EMBL/GenBank/DDBJ databases">
        <title>Comparative genomics reveals a dynamic genome evolution in the ectomycorrhizal milk-cap (Lactarius) mushrooms.</title>
        <authorList>
            <consortium name="DOE Joint Genome Institute"/>
            <person name="Lebreton A."/>
            <person name="Tang N."/>
            <person name="Kuo A."/>
            <person name="LaButti K."/>
            <person name="Drula E."/>
            <person name="Barry K."/>
            <person name="Clum A."/>
            <person name="Lipzen A."/>
            <person name="Mousain D."/>
            <person name="Ng V."/>
            <person name="Wang R."/>
            <person name="Wang X."/>
            <person name="Dai Y."/>
            <person name="Henrissat B."/>
            <person name="Grigoriev I.V."/>
            <person name="Guerin-Laguette A."/>
            <person name="Yu F."/>
            <person name="Martin F.M."/>
        </authorList>
    </citation>
    <scope>NUCLEOTIDE SEQUENCE</scope>
    <source>
        <strain evidence="2">QP</strain>
    </source>
</reference>
<feature type="compositionally biased region" description="Pro residues" evidence="1">
    <location>
        <begin position="42"/>
        <end position="51"/>
    </location>
</feature>